<comment type="subcellular location">
    <subcellularLocation>
        <location evidence="1">Nucleus</location>
        <location evidence="1">Nucleolus</location>
    </subcellularLocation>
</comment>
<dbReference type="PANTHER" id="PTHR12202:SF0">
    <property type="entry name" value="ESF1 HOMOLOG"/>
    <property type="match status" value="1"/>
</dbReference>
<comment type="similarity">
    <text evidence="2">Belongs to the ESF1 family.</text>
</comment>
<dbReference type="Proteomes" id="UP000332933">
    <property type="component" value="Unassembled WGS sequence"/>
</dbReference>
<dbReference type="Pfam" id="PF08159">
    <property type="entry name" value="NUC153"/>
    <property type="match status" value="1"/>
</dbReference>
<feature type="compositionally biased region" description="Low complexity" evidence="5">
    <location>
        <begin position="113"/>
        <end position="123"/>
    </location>
</feature>
<dbReference type="AlphaFoldDB" id="A0A485LPN8"/>
<dbReference type="OrthoDB" id="431825at2759"/>
<feature type="region of interest" description="Disordered" evidence="5">
    <location>
        <begin position="537"/>
        <end position="556"/>
    </location>
</feature>
<evidence type="ECO:0000256" key="2">
    <source>
        <dbReference type="ARBA" id="ARBA00009087"/>
    </source>
</evidence>
<evidence type="ECO:0000256" key="3">
    <source>
        <dbReference type="ARBA" id="ARBA00023054"/>
    </source>
</evidence>
<feature type="compositionally biased region" description="Acidic residues" evidence="5">
    <location>
        <begin position="216"/>
        <end position="244"/>
    </location>
</feature>
<dbReference type="PANTHER" id="PTHR12202">
    <property type="entry name" value="ESF1 HOMOLOG"/>
    <property type="match status" value="1"/>
</dbReference>
<feature type="region of interest" description="Disordered" evidence="5">
    <location>
        <begin position="1"/>
        <end position="32"/>
    </location>
</feature>
<feature type="compositionally biased region" description="Basic and acidic residues" evidence="5">
    <location>
        <begin position="634"/>
        <end position="645"/>
    </location>
</feature>
<evidence type="ECO:0000256" key="1">
    <source>
        <dbReference type="ARBA" id="ARBA00004604"/>
    </source>
</evidence>
<dbReference type="GO" id="GO:0006364">
    <property type="term" value="P:rRNA processing"/>
    <property type="evidence" value="ECO:0007669"/>
    <property type="project" value="InterPro"/>
</dbReference>
<protein>
    <submittedName>
        <fullName evidence="9">Aste57867_23876 protein</fullName>
    </submittedName>
</protein>
<feature type="region of interest" description="Disordered" evidence="5">
    <location>
        <begin position="50"/>
        <end position="158"/>
    </location>
</feature>
<feature type="compositionally biased region" description="Acidic residues" evidence="5">
    <location>
        <begin position="72"/>
        <end position="87"/>
    </location>
</feature>
<feature type="compositionally biased region" description="Basic and acidic residues" evidence="5">
    <location>
        <begin position="50"/>
        <end position="71"/>
    </location>
</feature>
<dbReference type="EMBL" id="CAADRA010007346">
    <property type="protein sequence ID" value="VFU00519.1"/>
    <property type="molecule type" value="Genomic_DNA"/>
</dbReference>
<feature type="compositionally biased region" description="Acidic residues" evidence="5">
    <location>
        <begin position="124"/>
        <end position="143"/>
    </location>
</feature>
<feature type="domain" description="ESF1 RRM" evidence="7">
    <location>
        <begin position="156"/>
        <end position="324"/>
    </location>
</feature>
<reference evidence="8" key="2">
    <citation type="submission" date="2019-06" db="EMBL/GenBank/DDBJ databases">
        <title>Genomics analysis of Aphanomyces spp. identifies a new class of oomycete effector associated with host adaptation.</title>
        <authorList>
            <person name="Gaulin E."/>
        </authorList>
    </citation>
    <scope>NUCLEOTIDE SEQUENCE</scope>
    <source>
        <strain evidence="8">CBS 578.67</strain>
    </source>
</reference>
<feature type="compositionally biased region" description="Acidic residues" evidence="5">
    <location>
        <begin position="412"/>
        <end position="423"/>
    </location>
</feature>
<feature type="compositionally biased region" description="Basic and acidic residues" evidence="5">
    <location>
        <begin position="451"/>
        <end position="477"/>
    </location>
</feature>
<dbReference type="InterPro" id="IPR012580">
    <property type="entry name" value="NUC153"/>
</dbReference>
<sequence length="653" mass="73633">MSKNVVTDPRFNKVHNDPRFAQNSKKKNKVQLDKRFQGVLTDKKFQSVHGKYDKYGRRVDKQENDMKKFYNVEDDDGDNDDDDDDDEAKPAAKKPTTAAERRIAFLNKRARGELSGQSSSSDSSTDDDSGDEAAADDDDDEDDDKPKEDIPMGEETKRFAVMNCDWSRMRAVDLFALFQSFLPASGVVESVTIYPSDFGLTRMADEATSGPKGLWVDDESKDDDDDDDSKDESESEDELDEDDPLGLKTTAETEDDGFDKEKLRAYELEKLRYYYAVANFNSVAAAAAVFEQCDGLEYETSSNLLDLRFVPDDVTFANTPKESASSMPESYTPAIFATLALQNTDIECTWDQDDGERQDKLTRMTNWKELKDDDFDAYVASDASNQSDDDADKGADLDALKKKYRKALLGSDAEDDDDDDDEDGRAKASAFGDDVSDDEGGMEMTFNDATDVLKAKKQRDLEASETPFEKYQREKKHEKNLKKHDKRQQAKEAHTEQLETLKQAKKTKKKVVAANAGGDDDDDARDFDMKVIQKLEKHKEKKGKHHKKEAVKLQSTASGLQQDFSFNAEDSRFAQLVTNNPDFSLDPTDARFKRTEATEAIFETRRKRQQGKTLAAAVATDDDKPNELKSIVENLKRKAKSDATKPKKKANRF</sequence>
<keyword evidence="4" id="KW-0539">Nucleus</keyword>
<dbReference type="EMBL" id="VJMH01007320">
    <property type="protein sequence ID" value="KAF0684146.1"/>
    <property type="molecule type" value="Genomic_DNA"/>
</dbReference>
<evidence type="ECO:0000259" key="6">
    <source>
        <dbReference type="Pfam" id="PF08159"/>
    </source>
</evidence>
<name>A0A485LPN8_9STRA</name>
<evidence type="ECO:0000313" key="9">
    <source>
        <dbReference type="EMBL" id="VFU00519.1"/>
    </source>
</evidence>
<evidence type="ECO:0000313" key="8">
    <source>
        <dbReference type="EMBL" id="KAF0684146.1"/>
    </source>
</evidence>
<dbReference type="InterPro" id="IPR056750">
    <property type="entry name" value="RRM_ESF1"/>
</dbReference>
<feature type="domain" description="NUC153" evidence="6">
    <location>
        <begin position="570"/>
        <end position="598"/>
    </location>
</feature>
<evidence type="ECO:0000256" key="4">
    <source>
        <dbReference type="ARBA" id="ARBA00023242"/>
    </source>
</evidence>
<feature type="region of interest" description="Disordered" evidence="5">
    <location>
        <begin position="634"/>
        <end position="653"/>
    </location>
</feature>
<feature type="compositionally biased region" description="Basic and acidic residues" evidence="5">
    <location>
        <begin position="487"/>
        <end position="499"/>
    </location>
</feature>
<accession>A0A485LPN8</accession>
<reference evidence="9 10" key="1">
    <citation type="submission" date="2019-03" db="EMBL/GenBank/DDBJ databases">
        <authorList>
            <person name="Gaulin E."/>
            <person name="Dumas B."/>
        </authorList>
    </citation>
    <scope>NUCLEOTIDE SEQUENCE [LARGE SCALE GENOMIC DNA]</scope>
    <source>
        <strain evidence="9">CBS 568.67</strain>
    </source>
</reference>
<feature type="compositionally biased region" description="Basic residues" evidence="5">
    <location>
        <begin position="539"/>
        <end position="549"/>
    </location>
</feature>
<dbReference type="GO" id="GO:0003723">
    <property type="term" value="F:RNA binding"/>
    <property type="evidence" value="ECO:0007669"/>
    <property type="project" value="TreeGrafter"/>
</dbReference>
<keyword evidence="3" id="KW-0175">Coiled coil</keyword>
<feature type="region of interest" description="Disordered" evidence="5">
    <location>
        <begin position="411"/>
        <end position="525"/>
    </location>
</feature>
<dbReference type="InterPro" id="IPR039754">
    <property type="entry name" value="Esf1"/>
</dbReference>
<evidence type="ECO:0000259" key="7">
    <source>
        <dbReference type="Pfam" id="PF25121"/>
    </source>
</evidence>
<dbReference type="Pfam" id="PF25121">
    <property type="entry name" value="RRM_ESF1"/>
    <property type="match status" value="1"/>
</dbReference>
<organism evidence="9 10">
    <name type="scientific">Aphanomyces stellatus</name>
    <dbReference type="NCBI Taxonomy" id="120398"/>
    <lineage>
        <taxon>Eukaryota</taxon>
        <taxon>Sar</taxon>
        <taxon>Stramenopiles</taxon>
        <taxon>Oomycota</taxon>
        <taxon>Saprolegniomycetes</taxon>
        <taxon>Saprolegniales</taxon>
        <taxon>Verrucalvaceae</taxon>
        <taxon>Aphanomyces</taxon>
    </lineage>
</organism>
<evidence type="ECO:0000256" key="5">
    <source>
        <dbReference type="SAM" id="MobiDB-lite"/>
    </source>
</evidence>
<keyword evidence="10" id="KW-1185">Reference proteome</keyword>
<feature type="compositionally biased region" description="Basic and acidic residues" evidence="5">
    <location>
        <begin position="144"/>
        <end position="158"/>
    </location>
</feature>
<proteinExistence type="inferred from homology"/>
<gene>
    <name evidence="9" type="primary">Aste57867_23876</name>
    <name evidence="8" type="ORF">As57867_023803</name>
    <name evidence="9" type="ORF">ASTE57867_23876</name>
</gene>
<evidence type="ECO:0000313" key="10">
    <source>
        <dbReference type="Proteomes" id="UP000332933"/>
    </source>
</evidence>
<dbReference type="GO" id="GO:0005730">
    <property type="term" value="C:nucleolus"/>
    <property type="evidence" value="ECO:0007669"/>
    <property type="project" value="UniProtKB-SubCell"/>
</dbReference>
<feature type="region of interest" description="Disordered" evidence="5">
    <location>
        <begin position="205"/>
        <end position="254"/>
    </location>
</feature>